<dbReference type="Gene3D" id="3.20.10.10">
    <property type="entry name" value="D-amino Acid Aminotransferase, subunit A, domain 2"/>
    <property type="match status" value="1"/>
</dbReference>
<sequence length="317" mass="33283">MTQPHGAPGVPGTPAEPDAGGADRPAPLPPPALLDGRAVEPEELRALALTGYGHFTTLRVEDGRVRGLDLHLERLTRDGRALFGTAPDPGWVRELLRRSLALYPGATGGEPPAVTARITVFDPALDIARPETAGRPAVLVTLRPVPAAGEAPAALRLRTVRCVRELPEIKHTALLGALHRRREVRRAGWDDALFVDAAGLIAEGPTWNIGLCVTDPGPAGGRAGAARVVWPRAAALPGVTAALLRERCRVGGDHAHVPVRRDALPRVAGGVVRAAFVTNAAVGVRPVAAVDDLDLDPAHPLIGELAERYRALPGDVV</sequence>
<dbReference type="EMBL" id="VKHS01000255">
    <property type="protein sequence ID" value="MBB0230293.1"/>
    <property type="molecule type" value="Genomic_DNA"/>
</dbReference>
<dbReference type="GO" id="GO:0008483">
    <property type="term" value="F:transaminase activity"/>
    <property type="evidence" value="ECO:0007669"/>
    <property type="project" value="UniProtKB-KW"/>
</dbReference>
<reference evidence="4" key="1">
    <citation type="submission" date="2019-10" db="EMBL/GenBank/DDBJ databases">
        <title>Streptomyces sp. nov., a novel actinobacterium isolated from alkaline environment.</title>
        <authorList>
            <person name="Golinska P."/>
        </authorList>
    </citation>
    <scope>NUCLEOTIDE SEQUENCE [LARGE SCALE GENOMIC DNA]</scope>
    <source>
        <strain evidence="4">DSM 42108</strain>
    </source>
</reference>
<gene>
    <name evidence="3" type="ORF">FOE67_12425</name>
</gene>
<evidence type="ECO:0000256" key="2">
    <source>
        <dbReference type="SAM" id="MobiDB-lite"/>
    </source>
</evidence>
<dbReference type="NCBIfam" id="NF006734">
    <property type="entry name" value="PRK09266.1"/>
    <property type="match status" value="1"/>
</dbReference>
<dbReference type="PANTHER" id="PTHR42743:SF2">
    <property type="entry name" value="AMINODEOXYCHORISMATE LYASE"/>
    <property type="match status" value="1"/>
</dbReference>
<keyword evidence="3" id="KW-0808">Transferase</keyword>
<comment type="similarity">
    <text evidence="1">Belongs to the class-IV pyridoxal-phosphate-dependent aminotransferase family.</text>
</comment>
<feature type="compositionally biased region" description="Low complexity" evidence="2">
    <location>
        <begin position="15"/>
        <end position="25"/>
    </location>
</feature>
<protein>
    <submittedName>
        <fullName evidence="3">Aminotransferase</fullName>
    </submittedName>
</protein>
<dbReference type="GO" id="GO:0005829">
    <property type="term" value="C:cytosol"/>
    <property type="evidence" value="ECO:0007669"/>
    <property type="project" value="TreeGrafter"/>
</dbReference>
<dbReference type="RefSeq" id="WP_182663604.1">
    <property type="nucleotide sequence ID" value="NZ_VKHS01000255.1"/>
</dbReference>
<proteinExistence type="inferred from homology"/>
<dbReference type="Gene3D" id="3.30.470.10">
    <property type="match status" value="1"/>
</dbReference>
<evidence type="ECO:0000313" key="3">
    <source>
        <dbReference type="EMBL" id="MBB0230293.1"/>
    </source>
</evidence>
<organism evidence="3 4">
    <name type="scientific">Streptomyces calidiresistens</name>
    <dbReference type="NCBI Taxonomy" id="1485586"/>
    <lineage>
        <taxon>Bacteria</taxon>
        <taxon>Bacillati</taxon>
        <taxon>Actinomycetota</taxon>
        <taxon>Actinomycetes</taxon>
        <taxon>Kitasatosporales</taxon>
        <taxon>Streptomycetaceae</taxon>
        <taxon>Streptomyces</taxon>
    </lineage>
</organism>
<dbReference type="Pfam" id="PF01063">
    <property type="entry name" value="Aminotran_4"/>
    <property type="match status" value="1"/>
</dbReference>
<comment type="caution">
    <text evidence="3">The sequence shown here is derived from an EMBL/GenBank/DDBJ whole genome shotgun (WGS) entry which is preliminary data.</text>
</comment>
<dbReference type="InterPro" id="IPR043132">
    <property type="entry name" value="BCAT-like_C"/>
</dbReference>
<dbReference type="InterPro" id="IPR043131">
    <property type="entry name" value="BCAT-like_N"/>
</dbReference>
<evidence type="ECO:0000256" key="1">
    <source>
        <dbReference type="ARBA" id="ARBA00009320"/>
    </source>
</evidence>
<dbReference type="GO" id="GO:0008696">
    <property type="term" value="F:4-amino-4-deoxychorismate lyase activity"/>
    <property type="evidence" value="ECO:0007669"/>
    <property type="project" value="TreeGrafter"/>
</dbReference>
<dbReference type="InterPro" id="IPR050571">
    <property type="entry name" value="Class-IV_PLP-Dep_Aminotrnsfr"/>
</dbReference>
<dbReference type="SUPFAM" id="SSF56752">
    <property type="entry name" value="D-aminoacid aminotransferase-like PLP-dependent enzymes"/>
    <property type="match status" value="1"/>
</dbReference>
<feature type="region of interest" description="Disordered" evidence="2">
    <location>
        <begin position="1"/>
        <end position="35"/>
    </location>
</feature>
<dbReference type="AlphaFoldDB" id="A0A7W3T3U5"/>
<keyword evidence="3" id="KW-0032">Aminotransferase</keyword>
<dbReference type="InterPro" id="IPR001544">
    <property type="entry name" value="Aminotrans_IV"/>
</dbReference>
<dbReference type="InterPro" id="IPR036038">
    <property type="entry name" value="Aminotransferase-like"/>
</dbReference>
<evidence type="ECO:0000313" key="4">
    <source>
        <dbReference type="Proteomes" id="UP000530234"/>
    </source>
</evidence>
<keyword evidence="4" id="KW-1185">Reference proteome</keyword>
<dbReference type="Proteomes" id="UP000530234">
    <property type="component" value="Unassembled WGS sequence"/>
</dbReference>
<dbReference type="GO" id="GO:0008153">
    <property type="term" value="P:4-aminobenzoate biosynthetic process"/>
    <property type="evidence" value="ECO:0007669"/>
    <property type="project" value="TreeGrafter"/>
</dbReference>
<name>A0A7W3T3U5_9ACTN</name>
<accession>A0A7W3T3U5</accession>
<dbReference type="PANTHER" id="PTHR42743">
    <property type="entry name" value="AMINO-ACID AMINOTRANSFERASE"/>
    <property type="match status" value="1"/>
</dbReference>